<evidence type="ECO:0000256" key="1">
    <source>
        <dbReference type="ARBA" id="ARBA00004459"/>
    </source>
</evidence>
<dbReference type="InterPro" id="IPR032831">
    <property type="entry name" value="LptM_cons"/>
</dbReference>
<evidence type="ECO:0000256" key="6">
    <source>
        <dbReference type="ARBA" id="ARBA00023288"/>
    </source>
</evidence>
<dbReference type="AlphaFoldDB" id="A0A3M6QVS7"/>
<evidence type="ECO:0000256" key="2">
    <source>
        <dbReference type="ARBA" id="ARBA00022729"/>
    </source>
</evidence>
<keyword evidence="6" id="KW-0449">Lipoprotein</keyword>
<name>A0A3M6QVS7_9BURK</name>
<evidence type="ECO:0000256" key="5">
    <source>
        <dbReference type="ARBA" id="ARBA00023237"/>
    </source>
</evidence>
<sequence length="63" mass="6216">MLQNPKIVVRMGLTLLAAAWLAGCGQRGPLYLPPSASAHGSGSASTAAPAEAPSSAATTSVRP</sequence>
<proteinExistence type="predicted"/>
<dbReference type="PROSITE" id="PS51257">
    <property type="entry name" value="PROKAR_LIPOPROTEIN"/>
    <property type="match status" value="1"/>
</dbReference>
<evidence type="ECO:0000256" key="7">
    <source>
        <dbReference type="SAM" id="MobiDB-lite"/>
    </source>
</evidence>
<dbReference type="EMBL" id="RDQO01000002">
    <property type="protein sequence ID" value="RMX06679.1"/>
    <property type="molecule type" value="Genomic_DNA"/>
</dbReference>
<feature type="compositionally biased region" description="Low complexity" evidence="7">
    <location>
        <begin position="33"/>
        <end position="63"/>
    </location>
</feature>
<gene>
    <name evidence="8" type="ORF">D8I35_09240</name>
</gene>
<comment type="caution">
    <text evidence="8">The sequence shown here is derived from an EMBL/GenBank/DDBJ whole genome shotgun (WGS) entry which is preliminary data.</text>
</comment>
<dbReference type="Proteomes" id="UP000278006">
    <property type="component" value="Unassembled WGS sequence"/>
</dbReference>
<evidence type="ECO:0000313" key="8">
    <source>
        <dbReference type="EMBL" id="RMX06679.1"/>
    </source>
</evidence>
<keyword evidence="3" id="KW-0472">Membrane</keyword>
<dbReference type="Pfam" id="PF13627">
    <property type="entry name" value="LptM_cons"/>
    <property type="match status" value="1"/>
</dbReference>
<accession>A0A3M6QVS7</accession>
<protein>
    <recommendedName>
        <fullName evidence="10">Lipoprotein</fullName>
    </recommendedName>
</protein>
<reference evidence="8 9" key="1">
    <citation type="submission" date="2018-10" db="EMBL/GenBank/DDBJ databases">
        <title>Draft genome of Cortibacter populi DSM10536.</title>
        <authorList>
            <person name="Bernier A.-M."/>
            <person name="Bernard K."/>
        </authorList>
    </citation>
    <scope>NUCLEOTIDE SEQUENCE [LARGE SCALE GENOMIC DNA]</scope>
    <source>
        <strain evidence="8 9">DSM 105136</strain>
    </source>
</reference>
<evidence type="ECO:0000256" key="3">
    <source>
        <dbReference type="ARBA" id="ARBA00023136"/>
    </source>
</evidence>
<dbReference type="RefSeq" id="WP_122228423.1">
    <property type="nucleotide sequence ID" value="NZ_SGWR01000003.1"/>
</dbReference>
<evidence type="ECO:0000256" key="4">
    <source>
        <dbReference type="ARBA" id="ARBA00023139"/>
    </source>
</evidence>
<keyword evidence="9" id="KW-1185">Reference proteome</keyword>
<keyword evidence="2" id="KW-0732">Signal</keyword>
<evidence type="ECO:0008006" key="10">
    <source>
        <dbReference type="Google" id="ProtNLM"/>
    </source>
</evidence>
<feature type="region of interest" description="Disordered" evidence="7">
    <location>
        <begin position="32"/>
        <end position="63"/>
    </location>
</feature>
<dbReference type="GO" id="GO:0009279">
    <property type="term" value="C:cell outer membrane"/>
    <property type="evidence" value="ECO:0007669"/>
    <property type="project" value="UniProtKB-SubCell"/>
</dbReference>
<organism evidence="8 9">
    <name type="scientific">Corticibacter populi</name>
    <dbReference type="NCBI Taxonomy" id="1550736"/>
    <lineage>
        <taxon>Bacteria</taxon>
        <taxon>Pseudomonadati</taxon>
        <taxon>Pseudomonadota</taxon>
        <taxon>Betaproteobacteria</taxon>
        <taxon>Burkholderiales</taxon>
        <taxon>Comamonadaceae</taxon>
        <taxon>Corticibacter</taxon>
    </lineage>
</organism>
<keyword evidence="5" id="KW-0998">Cell outer membrane</keyword>
<dbReference type="NCBIfam" id="NF047847">
    <property type="entry name" value="SS_mature_LptM"/>
    <property type="match status" value="1"/>
</dbReference>
<keyword evidence="4" id="KW-0564">Palmitate</keyword>
<comment type="subcellular location">
    <subcellularLocation>
        <location evidence="1">Cell outer membrane</location>
        <topology evidence="1">Lipid-anchor</topology>
    </subcellularLocation>
</comment>
<evidence type="ECO:0000313" key="9">
    <source>
        <dbReference type="Proteomes" id="UP000278006"/>
    </source>
</evidence>